<name>A0AAW1MQD7_POPJA</name>
<dbReference type="Proteomes" id="UP001458880">
    <property type="component" value="Unassembled WGS sequence"/>
</dbReference>
<keyword evidence="2" id="KW-1185">Reference proteome</keyword>
<dbReference type="EMBL" id="JASPKY010000028">
    <property type="protein sequence ID" value="KAK9751419.1"/>
    <property type="molecule type" value="Genomic_DNA"/>
</dbReference>
<organism evidence="1 2">
    <name type="scientific">Popillia japonica</name>
    <name type="common">Japanese beetle</name>
    <dbReference type="NCBI Taxonomy" id="7064"/>
    <lineage>
        <taxon>Eukaryota</taxon>
        <taxon>Metazoa</taxon>
        <taxon>Ecdysozoa</taxon>
        <taxon>Arthropoda</taxon>
        <taxon>Hexapoda</taxon>
        <taxon>Insecta</taxon>
        <taxon>Pterygota</taxon>
        <taxon>Neoptera</taxon>
        <taxon>Endopterygota</taxon>
        <taxon>Coleoptera</taxon>
        <taxon>Polyphaga</taxon>
        <taxon>Scarabaeiformia</taxon>
        <taxon>Scarabaeidae</taxon>
        <taxon>Rutelinae</taxon>
        <taxon>Popillia</taxon>
    </lineage>
</organism>
<proteinExistence type="predicted"/>
<dbReference type="PANTHER" id="PTHR33198">
    <property type="entry name" value="ANK_REP_REGION DOMAIN-CONTAINING PROTEIN-RELATED"/>
    <property type="match status" value="1"/>
</dbReference>
<sequence>MVMIGSIECFKATGEEFEMYLERIEHLFKANRVETNMKVSLFITLARPQVYCTLKNLMASDNPNDKTYDDIIKVLKRHYIPEKTEIGECFTFNKCNQESNQTVAEYIVELRRLANTSKFGALLDEALKDRLVCGLSSETVQNKLLPEVNLTFARACSLAQAHEMVELQSKLLTTDQIHHIQSRSTQSGNYKSSVLSSSYISKKAVVQSHNHKNVPRDAINAELAIEEFARTTGPVLNKISYVMCRNWQLKNLRKLHRTTGPVFANTLKMLKVNTLEKNILWTSTAKNLL</sequence>
<evidence type="ECO:0000313" key="1">
    <source>
        <dbReference type="EMBL" id="KAK9751419.1"/>
    </source>
</evidence>
<dbReference type="AlphaFoldDB" id="A0AAW1MQD7"/>
<dbReference type="PANTHER" id="PTHR33198:SF19">
    <property type="entry name" value="CCHC-TYPE DOMAIN-CONTAINING PROTEIN"/>
    <property type="match status" value="1"/>
</dbReference>
<protein>
    <recommendedName>
        <fullName evidence="3">Retrotransposon gag domain-containing protein</fullName>
    </recommendedName>
</protein>
<accession>A0AAW1MQD7</accession>
<evidence type="ECO:0008006" key="3">
    <source>
        <dbReference type="Google" id="ProtNLM"/>
    </source>
</evidence>
<reference evidence="1 2" key="1">
    <citation type="journal article" date="2024" name="BMC Genomics">
        <title>De novo assembly and annotation of Popillia japonica's genome with initial clues to its potential as an invasive pest.</title>
        <authorList>
            <person name="Cucini C."/>
            <person name="Boschi S."/>
            <person name="Funari R."/>
            <person name="Cardaioli E."/>
            <person name="Iannotti N."/>
            <person name="Marturano G."/>
            <person name="Paoli F."/>
            <person name="Bruttini M."/>
            <person name="Carapelli A."/>
            <person name="Frati F."/>
            <person name="Nardi F."/>
        </authorList>
    </citation>
    <scope>NUCLEOTIDE SEQUENCE [LARGE SCALE GENOMIC DNA]</scope>
    <source>
        <strain evidence="1">DMR45628</strain>
    </source>
</reference>
<comment type="caution">
    <text evidence="1">The sequence shown here is derived from an EMBL/GenBank/DDBJ whole genome shotgun (WGS) entry which is preliminary data.</text>
</comment>
<evidence type="ECO:0000313" key="2">
    <source>
        <dbReference type="Proteomes" id="UP001458880"/>
    </source>
</evidence>
<gene>
    <name evidence="1" type="ORF">QE152_g5050</name>
</gene>